<gene>
    <name evidence="16" type="ORF">IB75_01640</name>
</gene>
<keyword evidence="2 12" id="KW-0813">Transport</keyword>
<evidence type="ECO:0000256" key="1">
    <source>
        <dbReference type="ARBA" id="ARBA00004571"/>
    </source>
</evidence>
<evidence type="ECO:0000256" key="13">
    <source>
        <dbReference type="RuleBase" id="RU003357"/>
    </source>
</evidence>
<evidence type="ECO:0000256" key="4">
    <source>
        <dbReference type="ARBA" id="ARBA00022496"/>
    </source>
</evidence>
<evidence type="ECO:0000256" key="3">
    <source>
        <dbReference type="ARBA" id="ARBA00022452"/>
    </source>
</evidence>
<evidence type="ECO:0000259" key="14">
    <source>
        <dbReference type="Pfam" id="PF00593"/>
    </source>
</evidence>
<feature type="domain" description="TonB-dependent receptor-like beta-barrel" evidence="14">
    <location>
        <begin position="256"/>
        <end position="622"/>
    </location>
</feature>
<dbReference type="OrthoDB" id="127311at2"/>
<evidence type="ECO:0000256" key="9">
    <source>
        <dbReference type="ARBA" id="ARBA00023077"/>
    </source>
</evidence>
<dbReference type="InterPro" id="IPR036942">
    <property type="entry name" value="Beta-barrel_TonB_sf"/>
</dbReference>
<evidence type="ECO:0000256" key="12">
    <source>
        <dbReference type="PROSITE-ProRule" id="PRU01360"/>
    </source>
</evidence>
<keyword evidence="11 12" id="KW-0998">Cell outer membrane</keyword>
<evidence type="ECO:0000256" key="11">
    <source>
        <dbReference type="ARBA" id="ARBA00023237"/>
    </source>
</evidence>
<dbReference type="InterPro" id="IPR037066">
    <property type="entry name" value="Plug_dom_sf"/>
</dbReference>
<dbReference type="EMBL" id="JPGN01000009">
    <property type="protein sequence ID" value="KFI20802.1"/>
    <property type="molecule type" value="Genomic_DNA"/>
</dbReference>
<keyword evidence="4" id="KW-0410">Iron transport</keyword>
<evidence type="ECO:0000313" key="17">
    <source>
        <dbReference type="Proteomes" id="UP000028839"/>
    </source>
</evidence>
<feature type="domain" description="TonB-dependent receptor plug" evidence="15">
    <location>
        <begin position="15"/>
        <end position="111"/>
    </location>
</feature>
<dbReference type="SUPFAM" id="SSF56935">
    <property type="entry name" value="Porins"/>
    <property type="match status" value="1"/>
</dbReference>
<comment type="similarity">
    <text evidence="12 13">Belongs to the TonB-dependent receptor family.</text>
</comment>
<keyword evidence="6" id="KW-0732">Signal</keyword>
<dbReference type="GO" id="GO:0015344">
    <property type="term" value="F:siderophore uptake transmembrane transporter activity"/>
    <property type="evidence" value="ECO:0007669"/>
    <property type="project" value="TreeGrafter"/>
</dbReference>
<evidence type="ECO:0000256" key="7">
    <source>
        <dbReference type="ARBA" id="ARBA00023004"/>
    </source>
</evidence>
<dbReference type="InterPro" id="IPR012910">
    <property type="entry name" value="Plug_dom"/>
</dbReference>
<keyword evidence="5 12" id="KW-0812">Transmembrane</keyword>
<dbReference type="PROSITE" id="PS52016">
    <property type="entry name" value="TONB_DEPENDENT_REC_3"/>
    <property type="match status" value="1"/>
</dbReference>
<dbReference type="InterPro" id="IPR039426">
    <property type="entry name" value="TonB-dep_rcpt-like"/>
</dbReference>
<dbReference type="Pfam" id="PF00593">
    <property type="entry name" value="TonB_dep_Rec_b-barrel"/>
    <property type="match status" value="1"/>
</dbReference>
<evidence type="ECO:0000256" key="2">
    <source>
        <dbReference type="ARBA" id="ARBA00022448"/>
    </source>
</evidence>
<keyword evidence="10 12" id="KW-0472">Membrane</keyword>
<evidence type="ECO:0000256" key="5">
    <source>
        <dbReference type="ARBA" id="ARBA00022692"/>
    </source>
</evidence>
<dbReference type="Pfam" id="PF07715">
    <property type="entry name" value="Plug"/>
    <property type="match status" value="1"/>
</dbReference>
<dbReference type="InterPro" id="IPR000531">
    <property type="entry name" value="Beta-barrel_TonB"/>
</dbReference>
<dbReference type="Proteomes" id="UP000028839">
    <property type="component" value="Unassembled WGS sequence"/>
</dbReference>
<protein>
    <submittedName>
        <fullName evidence="16">Ligand-gated channel</fullName>
    </submittedName>
</protein>
<accession>A0A0E2ZR60</accession>
<sequence>MNTSTAGSKFPLEIDRVPQSIQVITEDAFQDQGAQSIGDIMKQMPSANVFGLRFGRFPSVTIRGFGTEQIRNGIQQLFFAGTDFSALSYIQNVEVLKGPGSVLFGQGGNGGGIINVVTKRPYDRLGAEVSFTRGGWTGFGGDITRGQWDINALLTPDGALKARFTGQVERSDTFINFQDLDRENFGLALTYDNGGPVRAFINAEYQHRETLPNPGLPAVGTVQGSDVGQVLRNTFLGEPKFDKLTVDAPLVQAWVEFDVLDNWNNIFKNWKVIPRYQYQQFNGSQDQVFLGATTVDPVNGDILVSRSGRTDFNEKDVIHIGQIDITGMIDTGPLTHQILLSGDYQNKRSPSDGNDNNKWFNRINVPAIDALNPAYLSSAPQINPNIVTFGQNYQVWAATFQDVVSITPYFDLMGGFRYTTASGGPRGNLVNRVRPGNNEVDNTSFQIGGTFHVTDSIHLFSGYGEGFNLNLAGQKADGSAFAPGEFDQVEAGIKADFPWGLRGTTSFFDITRSNVTTPDRQNPGFSVQTGEVRHRGAELELAYQVTPQWYFQGGYAFIDSDITQSNAGDEGNRFQNTPTHQGNVWTHYQFDRGLLRNLTLSSGVNFVGDRPLDNATTVELTNFTI</sequence>
<evidence type="ECO:0000259" key="15">
    <source>
        <dbReference type="Pfam" id="PF07715"/>
    </source>
</evidence>
<name>A0A0E2ZR60_9GAMM</name>
<reference evidence="16 17" key="1">
    <citation type="submission" date="2014-07" db="EMBL/GenBank/DDBJ databases">
        <title>Comparative analysis of Nitrosococcus oceani genome inventories of strains from Pacific and Atlantic gyres.</title>
        <authorList>
            <person name="Lim C.K."/>
            <person name="Wang L."/>
            <person name="Sayavedra-Soto L.A."/>
            <person name="Klotz M.G."/>
        </authorList>
    </citation>
    <scope>NUCLEOTIDE SEQUENCE [LARGE SCALE GENOMIC DNA]</scope>
    <source>
        <strain evidence="16 17">C-27</strain>
    </source>
</reference>
<organism evidence="16 17">
    <name type="scientific">Nitrosococcus oceani C-27</name>
    <dbReference type="NCBI Taxonomy" id="314279"/>
    <lineage>
        <taxon>Bacteria</taxon>
        <taxon>Pseudomonadati</taxon>
        <taxon>Pseudomonadota</taxon>
        <taxon>Gammaproteobacteria</taxon>
        <taxon>Chromatiales</taxon>
        <taxon>Chromatiaceae</taxon>
        <taxon>Nitrosococcus</taxon>
    </lineage>
</organism>
<dbReference type="Gene3D" id="2.40.170.20">
    <property type="entry name" value="TonB-dependent receptor, beta-barrel domain"/>
    <property type="match status" value="1"/>
</dbReference>
<dbReference type="AlphaFoldDB" id="A0A0E2ZR60"/>
<keyword evidence="8" id="KW-0406">Ion transport</keyword>
<dbReference type="Gene3D" id="2.170.130.10">
    <property type="entry name" value="TonB-dependent receptor, plug domain"/>
    <property type="match status" value="1"/>
</dbReference>
<comment type="subcellular location">
    <subcellularLocation>
        <location evidence="1 12">Cell outer membrane</location>
        <topology evidence="1 12">Multi-pass membrane protein</topology>
    </subcellularLocation>
</comment>
<evidence type="ECO:0000256" key="10">
    <source>
        <dbReference type="ARBA" id="ARBA00023136"/>
    </source>
</evidence>
<keyword evidence="7" id="KW-0408">Iron</keyword>
<evidence type="ECO:0000256" key="8">
    <source>
        <dbReference type="ARBA" id="ARBA00023065"/>
    </source>
</evidence>
<keyword evidence="3 12" id="KW-1134">Transmembrane beta strand</keyword>
<evidence type="ECO:0000313" key="16">
    <source>
        <dbReference type="EMBL" id="KFI20802.1"/>
    </source>
</evidence>
<proteinExistence type="inferred from homology"/>
<dbReference type="PANTHER" id="PTHR32552">
    <property type="entry name" value="FERRICHROME IRON RECEPTOR-RELATED"/>
    <property type="match status" value="1"/>
</dbReference>
<evidence type="ECO:0000256" key="6">
    <source>
        <dbReference type="ARBA" id="ARBA00022729"/>
    </source>
</evidence>
<dbReference type="HOGENOM" id="CLU_008287_9_0_6"/>
<dbReference type="PANTHER" id="PTHR32552:SF68">
    <property type="entry name" value="FERRICHROME OUTER MEMBRANE TRANSPORTER_PHAGE RECEPTOR"/>
    <property type="match status" value="1"/>
</dbReference>
<keyword evidence="9 13" id="KW-0798">TonB box</keyword>
<comment type="caution">
    <text evidence="16">The sequence shown here is derived from an EMBL/GenBank/DDBJ whole genome shotgun (WGS) entry which is preliminary data.</text>
</comment>
<dbReference type="GO" id="GO:0009279">
    <property type="term" value="C:cell outer membrane"/>
    <property type="evidence" value="ECO:0007669"/>
    <property type="project" value="UniProtKB-SubCell"/>
</dbReference>